<organism evidence="1 2">
    <name type="scientific">Saguinus oedipus</name>
    <name type="common">Cotton-top tamarin</name>
    <name type="synonym">Oedipomidas oedipus</name>
    <dbReference type="NCBI Taxonomy" id="9490"/>
    <lineage>
        <taxon>Eukaryota</taxon>
        <taxon>Metazoa</taxon>
        <taxon>Chordata</taxon>
        <taxon>Craniata</taxon>
        <taxon>Vertebrata</taxon>
        <taxon>Euteleostomi</taxon>
        <taxon>Mammalia</taxon>
        <taxon>Eutheria</taxon>
        <taxon>Euarchontoglires</taxon>
        <taxon>Primates</taxon>
        <taxon>Haplorrhini</taxon>
        <taxon>Platyrrhini</taxon>
        <taxon>Cebidae</taxon>
        <taxon>Callitrichinae</taxon>
        <taxon>Saguinus</taxon>
    </lineage>
</organism>
<name>A0ABQ9W3L1_SAGOE</name>
<proteinExistence type="predicted"/>
<evidence type="ECO:0000313" key="2">
    <source>
        <dbReference type="Proteomes" id="UP001266305"/>
    </source>
</evidence>
<keyword evidence="2" id="KW-1185">Reference proteome</keyword>
<dbReference type="Proteomes" id="UP001266305">
    <property type="component" value="Unassembled WGS sequence"/>
</dbReference>
<gene>
    <name evidence="1" type="ORF">P7K49_006582</name>
</gene>
<accession>A0ABQ9W3L1</accession>
<evidence type="ECO:0000313" key="1">
    <source>
        <dbReference type="EMBL" id="KAK2115956.1"/>
    </source>
</evidence>
<feature type="non-terminal residue" evidence="1">
    <location>
        <position position="69"/>
    </location>
</feature>
<sequence>MVDKDKRNQSRYSRLKKGFRAGMKKEAAQVLSQQITSPVSGINCDIRAKKITSIADVCVSMKEQLLALI</sequence>
<protein>
    <submittedName>
        <fullName evidence="1">Uncharacterized protein</fullName>
    </submittedName>
</protein>
<reference evidence="1 2" key="1">
    <citation type="submission" date="2023-05" db="EMBL/GenBank/DDBJ databases">
        <title>B98-5 Cell Line De Novo Hybrid Assembly: An Optical Mapping Approach.</title>
        <authorList>
            <person name="Kananen K."/>
            <person name="Auerbach J.A."/>
            <person name="Kautto E."/>
            <person name="Blachly J.S."/>
        </authorList>
    </citation>
    <scope>NUCLEOTIDE SEQUENCE [LARGE SCALE GENOMIC DNA]</scope>
    <source>
        <strain evidence="1">B95-8</strain>
        <tissue evidence="1">Cell line</tissue>
    </source>
</reference>
<comment type="caution">
    <text evidence="1">The sequence shown here is derived from an EMBL/GenBank/DDBJ whole genome shotgun (WGS) entry which is preliminary data.</text>
</comment>
<dbReference type="EMBL" id="JASSZA010000003">
    <property type="protein sequence ID" value="KAK2115956.1"/>
    <property type="molecule type" value="Genomic_DNA"/>
</dbReference>